<dbReference type="PANTHER" id="PTHR10458:SF22">
    <property type="entry name" value="PEPTIDE DEFORMYLASE"/>
    <property type="match status" value="1"/>
</dbReference>
<dbReference type="GO" id="GO:0042586">
    <property type="term" value="F:peptide deformylase activity"/>
    <property type="evidence" value="ECO:0007669"/>
    <property type="project" value="UniProtKB-UniRule"/>
</dbReference>
<dbReference type="GO" id="GO:0046872">
    <property type="term" value="F:metal ion binding"/>
    <property type="evidence" value="ECO:0007669"/>
    <property type="project" value="UniProtKB-KW"/>
</dbReference>
<evidence type="ECO:0000256" key="2">
    <source>
        <dbReference type="HAMAP-Rule" id="MF_00163"/>
    </source>
</evidence>
<accession>A0A4Z0D1E9</accession>
<dbReference type="AlphaFoldDB" id="A0A4Z0D1E9"/>
<evidence type="ECO:0000256" key="1">
    <source>
        <dbReference type="ARBA" id="ARBA00010759"/>
    </source>
</evidence>
<evidence type="ECO:0000313" key="4">
    <source>
        <dbReference type="Proteomes" id="UP000298381"/>
    </source>
</evidence>
<reference evidence="3 4" key="1">
    <citation type="submission" date="2019-03" db="EMBL/GenBank/DDBJ databases">
        <title>Draft genome sequence data and analysis of a Fermenting Bacterium, Soehngenia longevitae strain 1933PT, isolated from petroleum reservoir in Azerbaijan.</title>
        <authorList>
            <person name="Grouzdev D.S."/>
            <person name="Bidzhieva S.K."/>
            <person name="Sokolova D.S."/>
            <person name="Tourova T.P."/>
            <person name="Poltaraus A.B."/>
            <person name="Nazina T.N."/>
        </authorList>
    </citation>
    <scope>NUCLEOTIDE SEQUENCE [LARGE SCALE GENOMIC DNA]</scope>
    <source>
        <strain evidence="3 4">1933P</strain>
    </source>
</reference>
<gene>
    <name evidence="2 3" type="primary">def</name>
    <name evidence="3" type="ORF">E4100_08065</name>
</gene>
<keyword evidence="2 3" id="KW-0378">Hydrolase</keyword>
<comment type="similarity">
    <text evidence="1 2">Belongs to the polypeptide deformylase family.</text>
</comment>
<dbReference type="RefSeq" id="WP_135271535.1">
    <property type="nucleotide sequence ID" value="NZ_SRIB01000011.1"/>
</dbReference>
<proteinExistence type="inferred from homology"/>
<keyword evidence="4" id="KW-1185">Reference proteome</keyword>
<keyword evidence="2" id="KW-0479">Metal-binding</keyword>
<dbReference type="PIRSF" id="PIRSF004749">
    <property type="entry name" value="Pep_def"/>
    <property type="match status" value="1"/>
</dbReference>
<dbReference type="InterPro" id="IPR036821">
    <property type="entry name" value="Peptide_deformylase_sf"/>
</dbReference>
<protein>
    <recommendedName>
        <fullName evidence="2">Peptide deformylase</fullName>
        <shortName evidence="2">PDF</shortName>
        <ecNumber evidence="2">3.5.1.88</ecNumber>
    </recommendedName>
    <alternativeName>
        <fullName evidence="2">Polypeptide deformylase</fullName>
    </alternativeName>
</protein>
<dbReference type="Proteomes" id="UP000298381">
    <property type="component" value="Unassembled WGS sequence"/>
</dbReference>
<dbReference type="NCBIfam" id="NF001159">
    <property type="entry name" value="PRK00150.1-3"/>
    <property type="match status" value="1"/>
</dbReference>
<sequence>MAIRNIRIEGDPILRKKSKEIKMIDEKIIQLAQDMIETMRSAKGLGLAAPQVGILKRIIVLEEEDNPTIAINPKIIHSEGEITDIEGCLSIPGYSGYVKRAEKIVVEYIDENNNNIKREVSGYLARAFMHEIDHLDGILYIDKAEKIYKDTEDEVGV</sequence>
<name>A0A4Z0D1E9_9FIRM</name>
<keyword evidence="2" id="KW-0408">Iron</keyword>
<feature type="binding site" evidence="2">
    <location>
        <position position="134"/>
    </location>
    <ligand>
        <name>Fe cation</name>
        <dbReference type="ChEBI" id="CHEBI:24875"/>
    </ligand>
</feature>
<comment type="cofactor">
    <cofactor evidence="2">
        <name>Fe(2+)</name>
        <dbReference type="ChEBI" id="CHEBI:29033"/>
    </cofactor>
    <text evidence="2">Binds 1 Fe(2+) ion.</text>
</comment>
<dbReference type="PRINTS" id="PR01576">
    <property type="entry name" value="PDEFORMYLASE"/>
</dbReference>
<dbReference type="EC" id="3.5.1.88" evidence="2"/>
<dbReference type="InterPro" id="IPR023635">
    <property type="entry name" value="Peptide_deformylase"/>
</dbReference>
<dbReference type="Gene3D" id="3.90.45.10">
    <property type="entry name" value="Peptide deformylase"/>
    <property type="match status" value="1"/>
</dbReference>
<dbReference type="NCBIfam" id="TIGR00079">
    <property type="entry name" value="pept_deformyl"/>
    <property type="match status" value="1"/>
</dbReference>
<dbReference type="PANTHER" id="PTHR10458">
    <property type="entry name" value="PEPTIDE DEFORMYLASE"/>
    <property type="match status" value="1"/>
</dbReference>
<dbReference type="GO" id="GO:0006412">
    <property type="term" value="P:translation"/>
    <property type="evidence" value="ECO:0007669"/>
    <property type="project" value="UniProtKB-UniRule"/>
</dbReference>
<dbReference type="Pfam" id="PF01327">
    <property type="entry name" value="Pep_deformylase"/>
    <property type="match status" value="1"/>
</dbReference>
<dbReference type="CDD" id="cd00487">
    <property type="entry name" value="Pep_deformylase"/>
    <property type="match status" value="1"/>
</dbReference>
<evidence type="ECO:0000313" key="3">
    <source>
        <dbReference type="EMBL" id="TFZ39571.1"/>
    </source>
</evidence>
<comment type="catalytic activity">
    <reaction evidence="2">
        <text>N-terminal N-formyl-L-methionyl-[peptide] + H2O = N-terminal L-methionyl-[peptide] + formate</text>
        <dbReference type="Rhea" id="RHEA:24420"/>
        <dbReference type="Rhea" id="RHEA-COMP:10639"/>
        <dbReference type="Rhea" id="RHEA-COMP:10640"/>
        <dbReference type="ChEBI" id="CHEBI:15377"/>
        <dbReference type="ChEBI" id="CHEBI:15740"/>
        <dbReference type="ChEBI" id="CHEBI:49298"/>
        <dbReference type="ChEBI" id="CHEBI:64731"/>
        <dbReference type="EC" id="3.5.1.88"/>
    </reaction>
</comment>
<feature type="active site" evidence="2">
    <location>
        <position position="131"/>
    </location>
</feature>
<organism evidence="3 4">
    <name type="scientific">Soehngenia longivitae</name>
    <dbReference type="NCBI Taxonomy" id="2562294"/>
    <lineage>
        <taxon>Bacteria</taxon>
        <taxon>Bacillati</taxon>
        <taxon>Bacillota</taxon>
        <taxon>Tissierellia</taxon>
        <taxon>Tissierellales</taxon>
        <taxon>Tissierellaceae</taxon>
        <taxon>Soehngenia</taxon>
    </lineage>
</organism>
<dbReference type="SUPFAM" id="SSF56420">
    <property type="entry name" value="Peptide deformylase"/>
    <property type="match status" value="1"/>
</dbReference>
<comment type="function">
    <text evidence="2">Removes the formyl group from the N-terminal Met of newly synthesized proteins. Requires at least a dipeptide for an efficient rate of reaction. N-terminal L-methionine is a prerequisite for activity but the enzyme has broad specificity at other positions.</text>
</comment>
<comment type="caution">
    <text evidence="3">The sequence shown here is derived from an EMBL/GenBank/DDBJ whole genome shotgun (WGS) entry which is preliminary data.</text>
</comment>
<feature type="binding site" evidence="2">
    <location>
        <position position="88"/>
    </location>
    <ligand>
        <name>Fe cation</name>
        <dbReference type="ChEBI" id="CHEBI:24875"/>
    </ligand>
</feature>
<dbReference type="HAMAP" id="MF_00163">
    <property type="entry name" value="Pep_deformylase"/>
    <property type="match status" value="1"/>
</dbReference>
<dbReference type="OrthoDB" id="9784988at2"/>
<dbReference type="EMBL" id="SRIB01000011">
    <property type="protein sequence ID" value="TFZ39571.1"/>
    <property type="molecule type" value="Genomic_DNA"/>
</dbReference>
<keyword evidence="2" id="KW-0648">Protein biosynthesis</keyword>
<feature type="binding site" evidence="2">
    <location>
        <position position="130"/>
    </location>
    <ligand>
        <name>Fe cation</name>
        <dbReference type="ChEBI" id="CHEBI:24875"/>
    </ligand>
</feature>